<name>A0A072MY58_9GAMM</name>
<evidence type="ECO:0000313" key="1">
    <source>
        <dbReference type="EMBL" id="KEF29932.1"/>
    </source>
</evidence>
<accession>A0A072MY58</accession>
<gene>
    <name evidence="1" type="ORF">D777_03108</name>
</gene>
<comment type="caution">
    <text evidence="1">The sequence shown here is derived from an EMBL/GenBank/DDBJ whole genome shotgun (WGS) entry which is preliminary data.</text>
</comment>
<dbReference type="PATRIC" id="fig|1137280.3.peg.2924"/>
<dbReference type="AlphaFoldDB" id="A0A072MY58"/>
<proteinExistence type="predicted"/>
<dbReference type="EMBL" id="ANIE01000009">
    <property type="protein sequence ID" value="KEF29932.1"/>
    <property type="molecule type" value="Genomic_DNA"/>
</dbReference>
<organism evidence="1 2">
    <name type="scientific">Marinobacter nitratireducens</name>
    <dbReference type="NCBI Taxonomy" id="1137280"/>
    <lineage>
        <taxon>Bacteria</taxon>
        <taxon>Pseudomonadati</taxon>
        <taxon>Pseudomonadota</taxon>
        <taxon>Gammaproteobacteria</taxon>
        <taxon>Pseudomonadales</taxon>
        <taxon>Marinobacteraceae</taxon>
        <taxon>Marinobacter</taxon>
    </lineage>
</organism>
<evidence type="ECO:0000313" key="2">
    <source>
        <dbReference type="Proteomes" id="UP000035057"/>
    </source>
</evidence>
<reference evidence="1 2" key="1">
    <citation type="submission" date="2012-12" db="EMBL/GenBank/DDBJ databases">
        <title>Genome assembly of Marinobacter sp. AK21.</title>
        <authorList>
            <person name="Khatri I."/>
            <person name="Kumar R."/>
            <person name="Vaidya B."/>
            <person name="Subramanian S."/>
            <person name="Pinnaka A."/>
        </authorList>
    </citation>
    <scope>NUCLEOTIDE SEQUENCE [LARGE SCALE GENOMIC DNA]</scope>
    <source>
        <strain evidence="1 2">AK21</strain>
    </source>
</reference>
<dbReference type="Proteomes" id="UP000035057">
    <property type="component" value="Unassembled WGS sequence"/>
</dbReference>
<dbReference type="STRING" id="1137280.D777_03108"/>
<keyword evidence="2" id="KW-1185">Reference proteome</keyword>
<protein>
    <submittedName>
        <fullName evidence="1">Uncharacterized protein</fullName>
    </submittedName>
</protein>
<sequence>MFHVVLPRYLSCRQKNACLPLPESRRLCLMESLMILMSMFCLVFTEHTLCHVKISQKKQ</sequence>